<reference evidence="1 2" key="1">
    <citation type="journal article" date="2021" name="Nat. Commun.">
        <title>Genetic determinants of endophytism in the Arabidopsis root mycobiome.</title>
        <authorList>
            <person name="Mesny F."/>
            <person name="Miyauchi S."/>
            <person name="Thiergart T."/>
            <person name="Pickel B."/>
            <person name="Atanasova L."/>
            <person name="Karlsson M."/>
            <person name="Huettel B."/>
            <person name="Barry K.W."/>
            <person name="Haridas S."/>
            <person name="Chen C."/>
            <person name="Bauer D."/>
            <person name="Andreopoulos W."/>
            <person name="Pangilinan J."/>
            <person name="LaButti K."/>
            <person name="Riley R."/>
            <person name="Lipzen A."/>
            <person name="Clum A."/>
            <person name="Drula E."/>
            <person name="Henrissat B."/>
            <person name="Kohler A."/>
            <person name="Grigoriev I.V."/>
            <person name="Martin F.M."/>
            <person name="Hacquard S."/>
        </authorList>
    </citation>
    <scope>NUCLEOTIDE SEQUENCE [LARGE SCALE GENOMIC DNA]</scope>
    <source>
        <strain evidence="1 2">MPI-SDFR-AT-0079</strain>
    </source>
</reference>
<comment type="caution">
    <text evidence="1">The sequence shown here is derived from an EMBL/GenBank/DDBJ whole genome shotgun (WGS) entry which is preliminary data.</text>
</comment>
<gene>
    <name evidence="1" type="ORF">F5144DRAFT_271548</name>
</gene>
<sequence length="610" mass="67673">MDDPNIIVTLYPVNTVDRDLDFADMTVRMAHNAPFYVPEQLGPADAPGSPSQSQCDWSQTPEPDEDSAAEKQQPGWAAHPGLRLRFNQPRKQRSGFTLGTAEGCDIRLPKAQKLKGISGFQCLICFDGHDRLVLKDVRDIGTTAGKRVDGTSVSYQGKGREKRRHFTWILSGTDFTDRPDGRQEILIYLHDNLCFWAVVPPRDHHSDDYRARVAEFRNGSGAPVDPRQLPLTGAPVDPQQLPLTGLGLDGGESTAGVDTGIQTPSEGAIWLRRKTLGQGSFAIVTRLSNVSTGVDYARKQPADGAHCDIERWRQEARLLRRISHENIVRLLADDFSSFLPTLDLEYVPGRTLHWQNRTLKFSPNEVLMILDQGLAALSYLHELDPPIIHRDIKPANILVQHRTADSIHTKLADFGHSKDGHELRTQCGTELYLAPEIQANATIRRDNREPYTTAVDIWSLGVMVYEFAFGLPDLSLAEGPGWCLAIVEKLQLENDSVLADFLANEMLIIDPAFRNTARQCREAAPKPGLVPGQQLPQPPQVVKGEIASSLSSLPTESVRFIRSGAPEPSAEETGKRPRKTTASGSSLASDDRRPKRQLREPLEIEIRTEA</sequence>
<evidence type="ECO:0000313" key="1">
    <source>
        <dbReference type="EMBL" id="KAH6627386.1"/>
    </source>
</evidence>
<name>A0ACB7P2C9_9PEZI</name>
<dbReference type="EMBL" id="JAGIZQ010000005">
    <property type="protein sequence ID" value="KAH6627386.1"/>
    <property type="molecule type" value="Genomic_DNA"/>
</dbReference>
<dbReference type="Proteomes" id="UP000724584">
    <property type="component" value="Unassembled WGS sequence"/>
</dbReference>
<proteinExistence type="predicted"/>
<organism evidence="1 2">
    <name type="scientific">Chaetomium tenue</name>
    <dbReference type="NCBI Taxonomy" id="1854479"/>
    <lineage>
        <taxon>Eukaryota</taxon>
        <taxon>Fungi</taxon>
        <taxon>Dikarya</taxon>
        <taxon>Ascomycota</taxon>
        <taxon>Pezizomycotina</taxon>
        <taxon>Sordariomycetes</taxon>
        <taxon>Sordariomycetidae</taxon>
        <taxon>Sordariales</taxon>
        <taxon>Chaetomiaceae</taxon>
        <taxon>Chaetomium</taxon>
    </lineage>
</organism>
<evidence type="ECO:0000313" key="2">
    <source>
        <dbReference type="Proteomes" id="UP000724584"/>
    </source>
</evidence>
<keyword evidence="2" id="KW-1185">Reference proteome</keyword>
<protein>
    <submittedName>
        <fullName evidence="1">Kinase-like domain-containing protein</fullName>
    </submittedName>
</protein>
<accession>A0ACB7P2C9</accession>